<proteinExistence type="predicted"/>
<dbReference type="RefSeq" id="WP_302039897.1">
    <property type="nucleotide sequence ID" value="NZ_JAUKPO010000016.1"/>
</dbReference>
<gene>
    <name evidence="1" type="ORF">Q0590_22660</name>
</gene>
<organism evidence="1 2">
    <name type="scientific">Rhodocytophaga aerolata</name>
    <dbReference type="NCBI Taxonomy" id="455078"/>
    <lineage>
        <taxon>Bacteria</taxon>
        <taxon>Pseudomonadati</taxon>
        <taxon>Bacteroidota</taxon>
        <taxon>Cytophagia</taxon>
        <taxon>Cytophagales</taxon>
        <taxon>Rhodocytophagaceae</taxon>
        <taxon>Rhodocytophaga</taxon>
    </lineage>
</organism>
<sequence>MENPSVITQKKLDAAHTYAEYRTMLDELLARNQTTGPKQTPELVQYTKLNIQRMHRWDKTAVLNEHLVETLKGVQAKWIWLILTEGWCGDAAQTIPVLVKMAAVNDNISVKLLLRDENPELMNQYLTNGARSIPKLICLQAGKLTEIGTWGPRPAVLQAMVMEYKKNPQIPYSQFTETVHAWYAKDKAQQLQQEFEALLVKWSQKMYV</sequence>
<keyword evidence="2" id="KW-1185">Reference proteome</keyword>
<evidence type="ECO:0000313" key="2">
    <source>
        <dbReference type="Proteomes" id="UP001168528"/>
    </source>
</evidence>
<reference evidence="1" key="1">
    <citation type="submission" date="2023-07" db="EMBL/GenBank/DDBJ databases">
        <title>The genome sequence of Rhodocytophaga aerolata KACC 12507.</title>
        <authorList>
            <person name="Zhang X."/>
        </authorList>
    </citation>
    <scope>NUCLEOTIDE SEQUENCE</scope>
    <source>
        <strain evidence="1">KACC 12507</strain>
    </source>
</reference>
<dbReference type="SUPFAM" id="SSF52833">
    <property type="entry name" value="Thioredoxin-like"/>
    <property type="match status" value="1"/>
</dbReference>
<dbReference type="Pfam" id="PF14595">
    <property type="entry name" value="Thioredoxin_9"/>
    <property type="match status" value="1"/>
</dbReference>
<dbReference type="Proteomes" id="UP001168528">
    <property type="component" value="Unassembled WGS sequence"/>
</dbReference>
<name>A0ABT8RBN0_9BACT</name>
<protein>
    <submittedName>
        <fullName evidence="1">Thioredoxin family protein</fullName>
    </submittedName>
</protein>
<dbReference type="InterPro" id="IPR036249">
    <property type="entry name" value="Thioredoxin-like_sf"/>
</dbReference>
<comment type="caution">
    <text evidence="1">The sequence shown here is derived from an EMBL/GenBank/DDBJ whole genome shotgun (WGS) entry which is preliminary data.</text>
</comment>
<dbReference type="Gene3D" id="3.40.30.10">
    <property type="entry name" value="Glutaredoxin"/>
    <property type="match status" value="1"/>
</dbReference>
<evidence type="ECO:0000313" key="1">
    <source>
        <dbReference type="EMBL" id="MDO1449096.1"/>
    </source>
</evidence>
<dbReference type="EMBL" id="JAUKPO010000016">
    <property type="protein sequence ID" value="MDO1449096.1"/>
    <property type="molecule type" value="Genomic_DNA"/>
</dbReference>
<accession>A0ABT8RBN0</accession>